<proteinExistence type="predicted"/>
<sequence length="118" mass="13879">MNKKRTLNDSLFYTRLKKKYKENRPSIEEIHTITLTKLYSAQNIISNKETKQNNTNLKSLKCDDCDKLIVFTADTLSDSEDYLCTICHHIVCDICRIIQYQRNSVIYCLECIKYAKKS</sequence>
<dbReference type="Proteomes" id="UP000053447">
    <property type="component" value="Unassembled WGS sequence"/>
</dbReference>
<dbReference type="GeneID" id="28941791"/>
<evidence type="ECO:0000313" key="1">
    <source>
        <dbReference type="EMBL" id="KTW26811.1"/>
    </source>
</evidence>
<dbReference type="RefSeq" id="XP_018228142.1">
    <property type="nucleotide sequence ID" value="XM_018375536.1"/>
</dbReference>
<protein>
    <submittedName>
        <fullName evidence="1">Uncharacterized protein</fullName>
    </submittedName>
</protein>
<comment type="caution">
    <text evidence="1">The sequence shown here is derived from an EMBL/GenBank/DDBJ whole genome shotgun (WGS) entry which is preliminary data.</text>
</comment>
<keyword evidence="2" id="KW-1185">Reference proteome</keyword>
<gene>
    <name evidence="1" type="ORF">T551_03273</name>
</gene>
<dbReference type="OrthoDB" id="5336357at2759"/>
<dbReference type="VEuPathDB" id="FungiDB:T551_03273"/>
<dbReference type="AlphaFoldDB" id="A0A0W4ZEK4"/>
<evidence type="ECO:0000313" key="2">
    <source>
        <dbReference type="Proteomes" id="UP000053447"/>
    </source>
</evidence>
<dbReference type="EMBL" id="LFWA01000016">
    <property type="protein sequence ID" value="KTW26811.1"/>
    <property type="molecule type" value="Genomic_DNA"/>
</dbReference>
<organism evidence="1 2">
    <name type="scientific">Pneumocystis jirovecii (strain RU7)</name>
    <name type="common">Human pneumocystis pneumonia agent</name>
    <dbReference type="NCBI Taxonomy" id="1408657"/>
    <lineage>
        <taxon>Eukaryota</taxon>
        <taxon>Fungi</taxon>
        <taxon>Dikarya</taxon>
        <taxon>Ascomycota</taxon>
        <taxon>Taphrinomycotina</taxon>
        <taxon>Pneumocystomycetes</taxon>
        <taxon>Pneumocystaceae</taxon>
        <taxon>Pneumocystis</taxon>
    </lineage>
</organism>
<reference evidence="2" key="1">
    <citation type="journal article" date="2016" name="Nat. Commun.">
        <title>Genome analysis of three Pneumocystis species reveals adaptation mechanisms to life exclusively in mammalian hosts.</title>
        <authorList>
            <person name="Ma L."/>
            <person name="Chen Z."/>
            <person name="Huang D.W."/>
            <person name="Kutty G."/>
            <person name="Ishihara M."/>
            <person name="Wang H."/>
            <person name="Abouelleil A."/>
            <person name="Bishop L."/>
            <person name="Davey E."/>
            <person name="Deng R."/>
            <person name="Deng X."/>
            <person name="Fan L."/>
            <person name="Fantoni G."/>
            <person name="Fitzgerald M."/>
            <person name="Gogineni E."/>
            <person name="Goldberg J.M."/>
            <person name="Handley G."/>
            <person name="Hu X."/>
            <person name="Huber C."/>
            <person name="Jiao X."/>
            <person name="Jones K."/>
            <person name="Levin J.Z."/>
            <person name="Liu Y."/>
            <person name="Macdonald P."/>
            <person name="Melnikov A."/>
            <person name="Raley C."/>
            <person name="Sassi M."/>
            <person name="Sherman B.T."/>
            <person name="Song X."/>
            <person name="Sykes S."/>
            <person name="Tran B."/>
            <person name="Walsh L."/>
            <person name="Xia Y."/>
            <person name="Yang J."/>
            <person name="Young S."/>
            <person name="Zeng Q."/>
            <person name="Zheng X."/>
            <person name="Stephens R."/>
            <person name="Nusbaum C."/>
            <person name="Birren B.W."/>
            <person name="Azadi P."/>
            <person name="Lempicki R.A."/>
            <person name="Cuomo C.A."/>
            <person name="Kovacs J.A."/>
        </authorList>
    </citation>
    <scope>NUCLEOTIDE SEQUENCE [LARGE SCALE GENOMIC DNA]</scope>
    <source>
        <strain evidence="2">RU7</strain>
    </source>
</reference>
<accession>A0A0W4ZEK4</accession>
<name>A0A0W4ZEK4_PNEJ7</name>